<evidence type="ECO:0000313" key="2">
    <source>
        <dbReference type="EMBL" id="KAK7514496.1"/>
    </source>
</evidence>
<evidence type="ECO:0000256" key="1">
    <source>
        <dbReference type="SAM" id="MobiDB-lite"/>
    </source>
</evidence>
<dbReference type="EMBL" id="JBBPHU010000008">
    <property type="protein sequence ID" value="KAK7514496.1"/>
    <property type="molecule type" value="Genomic_DNA"/>
</dbReference>
<dbReference type="Proteomes" id="UP001363622">
    <property type="component" value="Unassembled WGS sequence"/>
</dbReference>
<feature type="region of interest" description="Disordered" evidence="1">
    <location>
        <begin position="96"/>
        <end position="137"/>
    </location>
</feature>
<accession>A0ABR1KGF1</accession>
<name>A0ABR1KGF1_9PEZI</name>
<gene>
    <name evidence="2" type="ORF">IWZ03DRAFT_214550</name>
</gene>
<feature type="compositionally biased region" description="Basic residues" evidence="1">
    <location>
        <begin position="115"/>
        <end position="137"/>
    </location>
</feature>
<protein>
    <submittedName>
        <fullName evidence="2">Uncharacterized protein</fullName>
    </submittedName>
</protein>
<proteinExistence type="predicted"/>
<sequence length="137" mass="15804">MGLSCDRPLRLMSRLSLLQDMPVAALAASVRIARICDYSEKFSRVKRKRSYGSRKHCADPMLVDESCPGTVRPFVPLCTILHLSGRSIQARMRQWPAAGGWSNTKNRPNEMPLGPRRRRRRRRRRRQVHRPAKAQLS</sequence>
<comment type="caution">
    <text evidence="2">The sequence shown here is derived from an EMBL/GenBank/DDBJ whole genome shotgun (WGS) entry which is preliminary data.</text>
</comment>
<reference evidence="2 3" key="1">
    <citation type="submission" date="2024-04" db="EMBL/GenBank/DDBJ databases">
        <title>Phyllosticta paracitricarpa is synonymous to the EU quarantine fungus P. citricarpa based on phylogenomic analyses.</title>
        <authorList>
            <consortium name="Lawrence Berkeley National Laboratory"/>
            <person name="Van Ingen-Buijs V.A."/>
            <person name="Van Westerhoven A.C."/>
            <person name="Haridas S."/>
            <person name="Skiadas P."/>
            <person name="Martin F."/>
            <person name="Groenewald J.Z."/>
            <person name="Crous P.W."/>
            <person name="Seidl M.F."/>
        </authorList>
    </citation>
    <scope>NUCLEOTIDE SEQUENCE [LARGE SCALE GENOMIC DNA]</scope>
    <source>
        <strain evidence="2 3">CBS 123371</strain>
    </source>
</reference>
<evidence type="ECO:0000313" key="3">
    <source>
        <dbReference type="Proteomes" id="UP001363622"/>
    </source>
</evidence>
<keyword evidence="3" id="KW-1185">Reference proteome</keyword>
<organism evidence="2 3">
    <name type="scientific">Phyllosticta citriasiana</name>
    <dbReference type="NCBI Taxonomy" id="595635"/>
    <lineage>
        <taxon>Eukaryota</taxon>
        <taxon>Fungi</taxon>
        <taxon>Dikarya</taxon>
        <taxon>Ascomycota</taxon>
        <taxon>Pezizomycotina</taxon>
        <taxon>Dothideomycetes</taxon>
        <taxon>Dothideomycetes incertae sedis</taxon>
        <taxon>Botryosphaeriales</taxon>
        <taxon>Phyllostictaceae</taxon>
        <taxon>Phyllosticta</taxon>
    </lineage>
</organism>